<dbReference type="AlphaFoldDB" id="A0A1G8MQ19"/>
<dbReference type="SUPFAM" id="SSF56801">
    <property type="entry name" value="Acetyl-CoA synthetase-like"/>
    <property type="match status" value="1"/>
</dbReference>
<evidence type="ECO:0000313" key="4">
    <source>
        <dbReference type="EMBL" id="SDI69943.1"/>
    </source>
</evidence>
<dbReference type="OrthoDB" id="9803968at2"/>
<organism evidence="4 5">
    <name type="scientific">Aliiruegeria lutimaris</name>
    <dbReference type="NCBI Taxonomy" id="571298"/>
    <lineage>
        <taxon>Bacteria</taxon>
        <taxon>Pseudomonadati</taxon>
        <taxon>Pseudomonadota</taxon>
        <taxon>Alphaproteobacteria</taxon>
        <taxon>Rhodobacterales</taxon>
        <taxon>Roseobacteraceae</taxon>
        <taxon>Aliiruegeria</taxon>
    </lineage>
</organism>
<keyword evidence="2 4" id="KW-0436">Ligase</keyword>
<dbReference type="InterPro" id="IPR042099">
    <property type="entry name" value="ANL_N_sf"/>
</dbReference>
<dbReference type="Gene3D" id="3.40.50.12780">
    <property type="entry name" value="N-terminal domain of ligase-like"/>
    <property type="match status" value="1"/>
</dbReference>
<dbReference type="PANTHER" id="PTHR43201">
    <property type="entry name" value="ACYL-COA SYNTHETASE"/>
    <property type="match status" value="1"/>
</dbReference>
<evidence type="ECO:0000256" key="1">
    <source>
        <dbReference type="ARBA" id="ARBA00006432"/>
    </source>
</evidence>
<dbReference type="GO" id="GO:0006631">
    <property type="term" value="P:fatty acid metabolic process"/>
    <property type="evidence" value="ECO:0007669"/>
    <property type="project" value="TreeGrafter"/>
</dbReference>
<sequence>MTTLLEAFAARVARTPNDPALLDPSGKITTNAELDRRSTAFAAQILKRGLRKGDRVLVAAPVTSELYVTLAGIWKAGLVAVFPEPALGLRGLLHAIRVTRPVALATAGRYWLLRLLPALWRMHWLEASRTGDDTFQSPEVTPDDPALISFTSGSSGAPKGILRSHGFLMAQNAAVSPLLASDGTERDLVGFPVFALVNLAAGRCTVLPNWKLTRQDRAEIEKIRDWITRSGATRLLLPPAICEKLAATGVPSSISTIFTGGGPVFPDTIQRLRHQRPDLRVVAVYGSTEAEPIAHIGTESISDADWAEMEAGGGLLAGPPVPGLELRLVDGEIQVSGDHVNSGYIDPAQDAGDKIREDARIWHRTGDAARMDTQGRLWLLGRWRADGISQPMPLQVETSARYWPGVSRAALVRLNDESAVLAIEGDPLHLHEWRRNAETHGVGNVVHVKSIPMDKRHASKVDERQLRRQLAPLC</sequence>
<evidence type="ECO:0000256" key="2">
    <source>
        <dbReference type="ARBA" id="ARBA00022598"/>
    </source>
</evidence>
<reference evidence="4 5" key="1">
    <citation type="submission" date="2016-10" db="EMBL/GenBank/DDBJ databases">
        <authorList>
            <person name="de Groot N.N."/>
        </authorList>
    </citation>
    <scope>NUCLEOTIDE SEQUENCE [LARGE SCALE GENOMIC DNA]</scope>
    <source>
        <strain evidence="4 5">DSM 25294</strain>
    </source>
</reference>
<dbReference type="PANTHER" id="PTHR43201:SF5">
    <property type="entry name" value="MEDIUM-CHAIN ACYL-COA LIGASE ACSF2, MITOCHONDRIAL"/>
    <property type="match status" value="1"/>
</dbReference>
<dbReference type="RefSeq" id="WP_093150323.1">
    <property type="nucleotide sequence ID" value="NZ_FNEK01000006.1"/>
</dbReference>
<protein>
    <submittedName>
        <fullName evidence="4">Acyl-CoA synthetase (AMP-forming)/AMP-acid ligase II</fullName>
    </submittedName>
</protein>
<feature type="domain" description="AMP-dependent synthetase/ligase" evidence="3">
    <location>
        <begin position="8"/>
        <end position="344"/>
    </location>
</feature>
<dbReference type="PROSITE" id="PS00455">
    <property type="entry name" value="AMP_BINDING"/>
    <property type="match status" value="1"/>
</dbReference>
<dbReference type="Proteomes" id="UP000199382">
    <property type="component" value="Unassembled WGS sequence"/>
</dbReference>
<proteinExistence type="inferred from homology"/>
<accession>A0A1G8MQ19</accession>
<dbReference type="GO" id="GO:0031956">
    <property type="term" value="F:medium-chain fatty acid-CoA ligase activity"/>
    <property type="evidence" value="ECO:0007669"/>
    <property type="project" value="TreeGrafter"/>
</dbReference>
<dbReference type="EMBL" id="FNEK01000006">
    <property type="protein sequence ID" value="SDI69943.1"/>
    <property type="molecule type" value="Genomic_DNA"/>
</dbReference>
<dbReference type="InterPro" id="IPR000873">
    <property type="entry name" value="AMP-dep_synth/lig_dom"/>
</dbReference>
<evidence type="ECO:0000259" key="3">
    <source>
        <dbReference type="Pfam" id="PF00501"/>
    </source>
</evidence>
<comment type="similarity">
    <text evidence="1">Belongs to the ATP-dependent AMP-binding enzyme family.</text>
</comment>
<name>A0A1G8MQ19_9RHOB</name>
<evidence type="ECO:0000313" key="5">
    <source>
        <dbReference type="Proteomes" id="UP000199382"/>
    </source>
</evidence>
<keyword evidence="5" id="KW-1185">Reference proteome</keyword>
<dbReference type="Pfam" id="PF00501">
    <property type="entry name" value="AMP-binding"/>
    <property type="match status" value="1"/>
</dbReference>
<dbReference type="InterPro" id="IPR020845">
    <property type="entry name" value="AMP-binding_CS"/>
</dbReference>
<dbReference type="STRING" id="571298.SAMN04488026_100612"/>
<gene>
    <name evidence="4" type="ORF">SAMN04488026_100612</name>
</gene>